<accession>A0A409X7D9</accession>
<dbReference type="Proteomes" id="UP000283269">
    <property type="component" value="Unassembled WGS sequence"/>
</dbReference>
<comment type="caution">
    <text evidence="2">The sequence shown here is derived from an EMBL/GenBank/DDBJ whole genome shotgun (WGS) entry which is preliminary data.</text>
</comment>
<evidence type="ECO:0000313" key="3">
    <source>
        <dbReference type="Proteomes" id="UP000283269"/>
    </source>
</evidence>
<feature type="region of interest" description="Disordered" evidence="1">
    <location>
        <begin position="44"/>
        <end position="86"/>
    </location>
</feature>
<organism evidence="2 3">
    <name type="scientific">Psilocybe cyanescens</name>
    <dbReference type="NCBI Taxonomy" id="93625"/>
    <lineage>
        <taxon>Eukaryota</taxon>
        <taxon>Fungi</taxon>
        <taxon>Dikarya</taxon>
        <taxon>Basidiomycota</taxon>
        <taxon>Agaricomycotina</taxon>
        <taxon>Agaricomycetes</taxon>
        <taxon>Agaricomycetidae</taxon>
        <taxon>Agaricales</taxon>
        <taxon>Agaricineae</taxon>
        <taxon>Strophariaceae</taxon>
        <taxon>Psilocybe</taxon>
    </lineage>
</organism>
<dbReference type="AlphaFoldDB" id="A0A409X7D9"/>
<sequence>MSSSSAGSGSTQALNNWDLQRLLLVEMGYLPADSASDDMLSPAGHGGIYSLNPEAAAPPFDSGTDSSFPPTTNTFTPLSNTSNLIR</sequence>
<feature type="compositionally biased region" description="Low complexity" evidence="1">
    <location>
        <begin position="66"/>
        <end position="86"/>
    </location>
</feature>
<reference evidence="2 3" key="1">
    <citation type="journal article" date="2018" name="Evol. Lett.">
        <title>Horizontal gene cluster transfer increased hallucinogenic mushroom diversity.</title>
        <authorList>
            <person name="Reynolds H.T."/>
            <person name="Vijayakumar V."/>
            <person name="Gluck-Thaler E."/>
            <person name="Korotkin H.B."/>
            <person name="Matheny P.B."/>
            <person name="Slot J.C."/>
        </authorList>
    </citation>
    <scope>NUCLEOTIDE SEQUENCE [LARGE SCALE GENOMIC DNA]</scope>
    <source>
        <strain evidence="2 3">2631</strain>
    </source>
</reference>
<protein>
    <submittedName>
        <fullName evidence="2">Uncharacterized protein</fullName>
    </submittedName>
</protein>
<proteinExistence type="predicted"/>
<keyword evidence="3" id="KW-1185">Reference proteome</keyword>
<evidence type="ECO:0000313" key="2">
    <source>
        <dbReference type="EMBL" id="PPQ86699.1"/>
    </source>
</evidence>
<name>A0A409X7D9_PSICY</name>
<evidence type="ECO:0000256" key="1">
    <source>
        <dbReference type="SAM" id="MobiDB-lite"/>
    </source>
</evidence>
<gene>
    <name evidence="2" type="ORF">CVT25_006775</name>
</gene>
<dbReference type="EMBL" id="NHYD01002448">
    <property type="protein sequence ID" value="PPQ86699.1"/>
    <property type="molecule type" value="Genomic_DNA"/>
</dbReference>
<dbReference type="InParanoid" id="A0A409X7D9"/>